<gene>
    <name evidence="2" type="ORF">OS493_003699</name>
</gene>
<proteinExistence type="predicted"/>
<sequence>MHQDNFGRLFLVALAFVSFQLAVCVPVGSVNRERIQEKKLANDSPFSQQLAKIHGENPATYLEDPGLGNTAPGRKMFLKRMLHGGGGFGPVEPETRVVQKRIFYDNKGRDYNPDTYIPEKTGSEMLQTRRMYGRPLPVEASDDSRKLEELLALRDRARAVHEKINDSIERFREGTRMAAMREPDDKEMRQLEHILPDMG</sequence>
<dbReference type="Proteomes" id="UP001163046">
    <property type="component" value="Unassembled WGS sequence"/>
</dbReference>
<evidence type="ECO:0000313" key="2">
    <source>
        <dbReference type="EMBL" id="KAJ7394026.1"/>
    </source>
</evidence>
<dbReference type="EMBL" id="MU825397">
    <property type="protein sequence ID" value="KAJ7394026.1"/>
    <property type="molecule type" value="Genomic_DNA"/>
</dbReference>
<evidence type="ECO:0000256" key="1">
    <source>
        <dbReference type="SAM" id="SignalP"/>
    </source>
</evidence>
<dbReference type="OrthoDB" id="10362704at2759"/>
<name>A0A9X0A5W7_9CNID</name>
<reference evidence="2" key="1">
    <citation type="submission" date="2023-01" db="EMBL/GenBank/DDBJ databases">
        <title>Genome assembly of the deep-sea coral Lophelia pertusa.</title>
        <authorList>
            <person name="Herrera S."/>
            <person name="Cordes E."/>
        </authorList>
    </citation>
    <scope>NUCLEOTIDE SEQUENCE</scope>
    <source>
        <strain evidence="2">USNM1676648</strain>
        <tissue evidence="2">Polyp</tissue>
    </source>
</reference>
<dbReference type="AlphaFoldDB" id="A0A9X0A5W7"/>
<accession>A0A9X0A5W7</accession>
<feature type="chain" id="PRO_5040953358" evidence="1">
    <location>
        <begin position="25"/>
        <end position="199"/>
    </location>
</feature>
<organism evidence="2 3">
    <name type="scientific">Desmophyllum pertusum</name>
    <dbReference type="NCBI Taxonomy" id="174260"/>
    <lineage>
        <taxon>Eukaryota</taxon>
        <taxon>Metazoa</taxon>
        <taxon>Cnidaria</taxon>
        <taxon>Anthozoa</taxon>
        <taxon>Hexacorallia</taxon>
        <taxon>Scleractinia</taxon>
        <taxon>Caryophylliina</taxon>
        <taxon>Caryophylliidae</taxon>
        <taxon>Desmophyllum</taxon>
    </lineage>
</organism>
<keyword evidence="3" id="KW-1185">Reference proteome</keyword>
<protein>
    <submittedName>
        <fullName evidence="2">Uncharacterized protein</fullName>
    </submittedName>
</protein>
<comment type="caution">
    <text evidence="2">The sequence shown here is derived from an EMBL/GenBank/DDBJ whole genome shotgun (WGS) entry which is preliminary data.</text>
</comment>
<feature type="signal peptide" evidence="1">
    <location>
        <begin position="1"/>
        <end position="24"/>
    </location>
</feature>
<evidence type="ECO:0000313" key="3">
    <source>
        <dbReference type="Proteomes" id="UP001163046"/>
    </source>
</evidence>
<keyword evidence="1" id="KW-0732">Signal</keyword>